<name>A0A3B0VJW4_9ZZZZ</name>
<organism evidence="2">
    <name type="scientific">hydrothermal vent metagenome</name>
    <dbReference type="NCBI Taxonomy" id="652676"/>
    <lineage>
        <taxon>unclassified sequences</taxon>
        <taxon>metagenomes</taxon>
        <taxon>ecological metagenomes</taxon>
    </lineage>
</organism>
<feature type="non-terminal residue" evidence="2">
    <location>
        <position position="1"/>
    </location>
</feature>
<feature type="compositionally biased region" description="Basic residues" evidence="1">
    <location>
        <begin position="84"/>
        <end position="97"/>
    </location>
</feature>
<evidence type="ECO:0000256" key="1">
    <source>
        <dbReference type="SAM" id="MobiDB-lite"/>
    </source>
</evidence>
<evidence type="ECO:0000313" key="2">
    <source>
        <dbReference type="EMBL" id="VAW32396.1"/>
    </source>
</evidence>
<protein>
    <submittedName>
        <fullName evidence="2">Uncharacterized protein</fullName>
    </submittedName>
</protein>
<accession>A0A3B0VJW4</accession>
<feature type="compositionally biased region" description="Polar residues" evidence="1">
    <location>
        <begin position="71"/>
        <end position="83"/>
    </location>
</feature>
<sequence length="97" mass="11215">DSTEKSQKFTAERRDTQVFLCVLRALCGKKTFFQCSLLEVYPEKILGKIHFFILLCIFCGNYTKIMVNQGRSANENGHPNKSLKLTRQRKRARSLSN</sequence>
<proteinExistence type="predicted"/>
<reference evidence="2" key="1">
    <citation type="submission" date="2018-06" db="EMBL/GenBank/DDBJ databases">
        <authorList>
            <person name="Zhirakovskaya E."/>
        </authorList>
    </citation>
    <scope>NUCLEOTIDE SEQUENCE</scope>
</reference>
<dbReference type="EMBL" id="UOEU01000352">
    <property type="protein sequence ID" value="VAW32396.1"/>
    <property type="molecule type" value="Genomic_DNA"/>
</dbReference>
<feature type="region of interest" description="Disordered" evidence="1">
    <location>
        <begin position="71"/>
        <end position="97"/>
    </location>
</feature>
<dbReference type="AlphaFoldDB" id="A0A3B0VJW4"/>
<gene>
    <name evidence="2" type="ORF">MNBD_CHLOROFLEXI01-2301</name>
</gene>